<evidence type="ECO:0000256" key="6">
    <source>
        <dbReference type="ARBA" id="ARBA00023040"/>
    </source>
</evidence>
<dbReference type="GO" id="GO:0004930">
    <property type="term" value="F:G protein-coupled receptor activity"/>
    <property type="evidence" value="ECO:0007669"/>
    <property type="project" value="UniProtKB-KW"/>
</dbReference>
<dbReference type="OrthoDB" id="10017003at2759"/>
<keyword evidence="2" id="KW-0716">Sensory transduction</keyword>
<evidence type="ECO:0000313" key="10">
    <source>
        <dbReference type="Proteomes" id="UP000694850"/>
    </source>
</evidence>
<dbReference type="PRINTS" id="PR00245">
    <property type="entry name" value="OLFACTORYR"/>
</dbReference>
<dbReference type="Pfam" id="PF13853">
    <property type="entry name" value="7tm_4"/>
    <property type="match status" value="1"/>
</dbReference>
<dbReference type="GeneID" id="103210872"/>
<evidence type="ECO:0000313" key="11">
    <source>
        <dbReference type="RefSeq" id="XP_007954980.2"/>
    </source>
</evidence>
<dbReference type="GO" id="GO:0005886">
    <property type="term" value="C:plasma membrane"/>
    <property type="evidence" value="ECO:0007669"/>
    <property type="project" value="UniProtKB-ARBA"/>
</dbReference>
<name>A0A8B7B475_ORYAF</name>
<evidence type="ECO:0000256" key="9">
    <source>
        <dbReference type="ARBA" id="ARBA00023224"/>
    </source>
</evidence>
<evidence type="ECO:0000256" key="1">
    <source>
        <dbReference type="ARBA" id="ARBA00004141"/>
    </source>
</evidence>
<keyword evidence="9" id="KW-0807">Transducer</keyword>
<dbReference type="InterPro" id="IPR000725">
    <property type="entry name" value="Olfact_rcpt"/>
</dbReference>
<accession>A0A8B7B475</accession>
<evidence type="ECO:0000256" key="3">
    <source>
        <dbReference type="ARBA" id="ARBA00022692"/>
    </source>
</evidence>
<evidence type="ECO:0000256" key="2">
    <source>
        <dbReference type="ARBA" id="ARBA00022606"/>
    </source>
</evidence>
<dbReference type="SUPFAM" id="SSF81321">
    <property type="entry name" value="Family A G protein-coupled receptor-like"/>
    <property type="match status" value="1"/>
</dbReference>
<keyword evidence="10" id="KW-1185">Reference proteome</keyword>
<evidence type="ECO:0000256" key="7">
    <source>
        <dbReference type="ARBA" id="ARBA00023136"/>
    </source>
</evidence>
<keyword evidence="3" id="KW-0812">Transmembrane</keyword>
<dbReference type="Gene3D" id="1.20.1070.10">
    <property type="entry name" value="Rhodopsin 7-helix transmembrane proteins"/>
    <property type="match status" value="1"/>
</dbReference>
<sequence length="324" mass="36423">MVTVVAFTVFSEIMQNQSFVTEFVLLGLSQNPNVQKIVFVVFLFIYVATVGANMLIVVTIISTPALMGSPMYFFLVFLSFLDASFSSVIAPKMIVDSLYERKTISFKGCMTQLFAEHFLAGVEVIVLTTMAYDHYVAICKPLHYTSIMNWKLCGILMGVAWTGGLLHSTIQILFTVHLPFCGPNVIDHFMCDLYPLLELACTDTYVLGLLVVANSGFICIINFTLLLISYCVILFSLRTHSSEGRRKALSTCGSHITVVVLFFVPCIFEYARPPYAFSFDKMVAIFCTILTPLLNPLIYTFRNKDVKNSMRILWTRLVVVSDEK</sequence>
<comment type="subcellular location">
    <subcellularLocation>
        <location evidence="1">Membrane</location>
        <topology evidence="1">Multi-pass membrane protein</topology>
    </subcellularLocation>
</comment>
<keyword evidence="5" id="KW-1133">Transmembrane helix</keyword>
<dbReference type="InterPro" id="IPR050427">
    <property type="entry name" value="Olfactory_Receptors"/>
</dbReference>
<gene>
    <name evidence="11" type="primary">LOC103210872</name>
</gene>
<keyword evidence="6" id="KW-0297">G-protein coupled receptor</keyword>
<keyword evidence="7" id="KW-0472">Membrane</keyword>
<evidence type="ECO:0000256" key="4">
    <source>
        <dbReference type="ARBA" id="ARBA00022725"/>
    </source>
</evidence>
<reference evidence="11" key="1">
    <citation type="submission" date="2025-08" db="UniProtKB">
        <authorList>
            <consortium name="RefSeq"/>
        </authorList>
    </citation>
    <scope>IDENTIFICATION</scope>
</reference>
<protein>
    <submittedName>
        <fullName evidence="11">Olfactory receptor 4C15-like</fullName>
    </submittedName>
</protein>
<keyword evidence="4" id="KW-0552">Olfaction</keyword>
<dbReference type="RefSeq" id="XP_007954980.2">
    <property type="nucleotide sequence ID" value="XM_007956789.2"/>
</dbReference>
<evidence type="ECO:0000256" key="5">
    <source>
        <dbReference type="ARBA" id="ARBA00022989"/>
    </source>
</evidence>
<organism evidence="10 11">
    <name type="scientific">Orycteropus afer afer</name>
    <dbReference type="NCBI Taxonomy" id="1230840"/>
    <lineage>
        <taxon>Eukaryota</taxon>
        <taxon>Metazoa</taxon>
        <taxon>Chordata</taxon>
        <taxon>Craniata</taxon>
        <taxon>Vertebrata</taxon>
        <taxon>Euteleostomi</taxon>
        <taxon>Mammalia</taxon>
        <taxon>Eutheria</taxon>
        <taxon>Afrotheria</taxon>
        <taxon>Tubulidentata</taxon>
        <taxon>Orycteropodidae</taxon>
        <taxon>Orycteropus</taxon>
    </lineage>
</organism>
<dbReference type="PANTHER" id="PTHR48002">
    <property type="entry name" value="OLFACTORY RECEPTOR"/>
    <property type="match status" value="1"/>
</dbReference>
<dbReference type="InterPro" id="IPR000276">
    <property type="entry name" value="GPCR_Rhodpsn"/>
</dbReference>
<dbReference type="GO" id="GO:0004984">
    <property type="term" value="F:olfactory receptor activity"/>
    <property type="evidence" value="ECO:0007669"/>
    <property type="project" value="InterPro"/>
</dbReference>
<dbReference type="Proteomes" id="UP000694850">
    <property type="component" value="Unplaced"/>
</dbReference>
<dbReference type="PRINTS" id="PR00237">
    <property type="entry name" value="GPCRRHODOPSN"/>
</dbReference>
<dbReference type="FunFam" id="1.20.1070.10:FF:000007">
    <property type="entry name" value="Olfactory receptor"/>
    <property type="match status" value="1"/>
</dbReference>
<dbReference type="InterPro" id="IPR017452">
    <property type="entry name" value="GPCR_Rhodpsn_7TM"/>
</dbReference>
<dbReference type="PROSITE" id="PS50262">
    <property type="entry name" value="G_PROTEIN_RECEP_F1_2"/>
    <property type="match status" value="1"/>
</dbReference>
<evidence type="ECO:0000256" key="8">
    <source>
        <dbReference type="ARBA" id="ARBA00023170"/>
    </source>
</evidence>
<dbReference type="AlphaFoldDB" id="A0A8B7B475"/>
<keyword evidence="8" id="KW-0675">Receptor</keyword>
<dbReference type="CDD" id="cd15939">
    <property type="entry name" value="7tmA_OR4A-like"/>
    <property type="match status" value="1"/>
</dbReference>
<proteinExistence type="predicted"/>